<accession>A0A8J6CKJ6</accession>
<dbReference type="EMBL" id="JAGTXO010000001">
    <property type="protein sequence ID" value="KAG8471158.1"/>
    <property type="molecule type" value="Genomic_DNA"/>
</dbReference>
<dbReference type="OrthoDB" id="5282002at2759"/>
<comment type="caution">
    <text evidence="2">The sequence shown here is derived from an EMBL/GenBank/DDBJ whole genome shotgun (WGS) entry which is preliminary data.</text>
</comment>
<organism evidence="2 3">
    <name type="scientific">Diacronema lutheri</name>
    <name type="common">Unicellular marine alga</name>
    <name type="synonym">Monochrysis lutheri</name>
    <dbReference type="NCBI Taxonomy" id="2081491"/>
    <lineage>
        <taxon>Eukaryota</taxon>
        <taxon>Haptista</taxon>
        <taxon>Haptophyta</taxon>
        <taxon>Pavlovophyceae</taxon>
        <taxon>Pavlovales</taxon>
        <taxon>Pavlovaceae</taxon>
        <taxon>Diacronema</taxon>
    </lineage>
</organism>
<protein>
    <submittedName>
        <fullName evidence="2">Uncharacterized protein</fullName>
    </submittedName>
</protein>
<reference evidence="2" key="1">
    <citation type="submission" date="2021-05" db="EMBL/GenBank/DDBJ databases">
        <title>The genome of the haptophyte Pavlova lutheri (Diacronema luteri, Pavlovales) - a model for lipid biosynthesis in eukaryotic algae.</title>
        <authorList>
            <person name="Hulatt C.J."/>
            <person name="Posewitz M.C."/>
        </authorList>
    </citation>
    <scope>NUCLEOTIDE SEQUENCE</scope>
    <source>
        <strain evidence="2">NIVA-4/92</strain>
    </source>
</reference>
<sequence>MAGATVSCLGTVGVVREADHSGLVLVQLKVGQTAWAFASDVSRRKLKAARGGVPQPKRPPSGIDESAEPGLAVGTLRWAKEHMFPSLGEPTWASPPERLLGWAKYARARPIAPEPSLIDGLSYPLTLLFAWEQLARLAPMQLPALGAELTLVLCGASQKVEERLLYETSYWLELIRYPRVFPPPLRLKLLLAGREVRRHGEERVWSPRVRSACFCGGVSDALAAHGCEPATAVLVGYNTGCGSGIEDVMVGWAPDLRAALLRGFLGFFTCANDYSDLRGELALHELLGANVVLPASRSAFPAMVVTREPARTGADGREAVHWSRSSSFLYAVRGLTPAGAARAHAESASALQERVRALAQELRESEEVSPVP</sequence>
<keyword evidence="3" id="KW-1185">Reference proteome</keyword>
<name>A0A8J6CKJ6_DIALT</name>
<feature type="region of interest" description="Disordered" evidence="1">
    <location>
        <begin position="48"/>
        <end position="68"/>
    </location>
</feature>
<proteinExistence type="predicted"/>
<dbReference type="Proteomes" id="UP000751190">
    <property type="component" value="Unassembled WGS sequence"/>
</dbReference>
<dbReference type="AlphaFoldDB" id="A0A8J6CKJ6"/>
<evidence type="ECO:0000313" key="2">
    <source>
        <dbReference type="EMBL" id="KAG8471158.1"/>
    </source>
</evidence>
<gene>
    <name evidence="2" type="ORF">KFE25_009579</name>
</gene>
<evidence type="ECO:0000256" key="1">
    <source>
        <dbReference type="SAM" id="MobiDB-lite"/>
    </source>
</evidence>
<evidence type="ECO:0000313" key="3">
    <source>
        <dbReference type="Proteomes" id="UP000751190"/>
    </source>
</evidence>